<name>A0ABV5ZLZ3_9BACT</name>
<reference evidence="4 5" key="1">
    <citation type="submission" date="2024-09" db="EMBL/GenBank/DDBJ databases">
        <authorList>
            <person name="Sun Q."/>
            <person name="Mori K."/>
        </authorList>
    </citation>
    <scope>NUCLEOTIDE SEQUENCE [LARGE SCALE GENOMIC DNA]</scope>
    <source>
        <strain evidence="4 5">ATCC 51272</strain>
    </source>
</reference>
<feature type="chain" id="PRO_5046633568" evidence="2">
    <location>
        <begin position="25"/>
        <end position="302"/>
    </location>
</feature>
<feature type="signal peptide" evidence="2">
    <location>
        <begin position="1"/>
        <end position="24"/>
    </location>
</feature>
<dbReference type="RefSeq" id="WP_027953100.1">
    <property type="nucleotide sequence ID" value="NZ_JBHLZF010000002.1"/>
</dbReference>
<gene>
    <name evidence="4" type="ORF">ACFFK8_11440</name>
</gene>
<protein>
    <submittedName>
        <fullName evidence="4">DUF4105 domain-containing protein</fullName>
    </submittedName>
</protein>
<keyword evidence="1" id="KW-0472">Membrane</keyword>
<dbReference type="Pfam" id="PF13387">
    <property type="entry name" value="Lnb_N"/>
    <property type="match status" value="1"/>
</dbReference>
<dbReference type="Proteomes" id="UP001589688">
    <property type="component" value="Unassembled WGS sequence"/>
</dbReference>
<keyword evidence="2" id="KW-0732">Signal</keyword>
<evidence type="ECO:0000259" key="3">
    <source>
        <dbReference type="Pfam" id="PF13387"/>
    </source>
</evidence>
<sequence>MPSRLRLPFLLVALLWLPSLHARGAVGTPPPTAADSARLAREALEPGFIRASLLVVEPGREVYSAFGHAALRLECPSKGLDYSFTFEMDTDLGATLSLLFHRAKAGFAAAPTPLFLRQYRAERRGVKAYRLNLNPVEKQTLWRNLDQEVAAGAHWDYDYPAVNCASMCIYMVEKSLANNRLTYHHLSPILNGTYRDVLHHISQNAPWARLVWDILLLGRGDKTGQPEDKMTPALLAEAWQHATLTDSTGHSRPLITGRPAALLPAGPRQEPGWFTPAACALLLAGLLCTGAAAGLLYRKRKH</sequence>
<keyword evidence="5" id="KW-1185">Reference proteome</keyword>
<organism evidence="4 5">
    <name type="scientific">Hallella seregens ATCC 51272</name>
    <dbReference type="NCBI Taxonomy" id="1336250"/>
    <lineage>
        <taxon>Bacteria</taxon>
        <taxon>Pseudomonadati</taxon>
        <taxon>Bacteroidota</taxon>
        <taxon>Bacteroidia</taxon>
        <taxon>Bacteroidales</taxon>
        <taxon>Prevotellaceae</taxon>
        <taxon>Hallella</taxon>
    </lineage>
</organism>
<keyword evidence="1" id="KW-1133">Transmembrane helix</keyword>
<feature type="domain" description="Lnb N-terminal periplasmic" evidence="3">
    <location>
        <begin position="44"/>
        <end position="198"/>
    </location>
</feature>
<feature type="transmembrane region" description="Helical" evidence="1">
    <location>
        <begin position="273"/>
        <end position="297"/>
    </location>
</feature>
<dbReference type="InterPro" id="IPR025178">
    <property type="entry name" value="Lnb_N"/>
</dbReference>
<comment type="caution">
    <text evidence="4">The sequence shown here is derived from an EMBL/GenBank/DDBJ whole genome shotgun (WGS) entry which is preliminary data.</text>
</comment>
<evidence type="ECO:0000313" key="5">
    <source>
        <dbReference type="Proteomes" id="UP001589688"/>
    </source>
</evidence>
<evidence type="ECO:0000313" key="4">
    <source>
        <dbReference type="EMBL" id="MFB9898390.1"/>
    </source>
</evidence>
<evidence type="ECO:0000256" key="2">
    <source>
        <dbReference type="SAM" id="SignalP"/>
    </source>
</evidence>
<evidence type="ECO:0000256" key="1">
    <source>
        <dbReference type="SAM" id="Phobius"/>
    </source>
</evidence>
<keyword evidence="1" id="KW-0812">Transmembrane</keyword>
<proteinExistence type="predicted"/>
<accession>A0ABV5ZLZ3</accession>
<dbReference type="EMBL" id="JBHLZF010000002">
    <property type="protein sequence ID" value="MFB9898390.1"/>
    <property type="molecule type" value="Genomic_DNA"/>
</dbReference>